<dbReference type="STRING" id="35608.A0A2U1Q8W5"/>
<dbReference type="SMART" id="SM00248">
    <property type="entry name" value="ANK"/>
    <property type="match status" value="9"/>
</dbReference>
<feature type="repeat" description="ANK" evidence="1">
    <location>
        <begin position="370"/>
        <end position="399"/>
    </location>
</feature>
<keyword evidence="2" id="KW-0812">Transmembrane</keyword>
<accession>A0A2U1Q8W5</accession>
<feature type="transmembrane region" description="Helical" evidence="2">
    <location>
        <begin position="788"/>
        <end position="805"/>
    </location>
</feature>
<evidence type="ECO:0000313" key="4">
    <source>
        <dbReference type="EMBL" id="PWA94413.1"/>
    </source>
</evidence>
<keyword evidence="1" id="KW-0040">ANK repeat</keyword>
<evidence type="ECO:0000256" key="1">
    <source>
        <dbReference type="PROSITE-ProRule" id="PRU00023"/>
    </source>
</evidence>
<dbReference type="PROSITE" id="PS50297">
    <property type="entry name" value="ANK_REP_REGION"/>
    <property type="match status" value="2"/>
</dbReference>
<feature type="domain" description="PGG" evidence="3">
    <location>
        <begin position="664"/>
        <end position="775"/>
    </location>
</feature>
<feature type="transmembrane region" description="Helical" evidence="2">
    <location>
        <begin position="708"/>
        <end position="732"/>
    </location>
</feature>
<dbReference type="Pfam" id="PF13962">
    <property type="entry name" value="PGG"/>
    <property type="match status" value="1"/>
</dbReference>
<keyword evidence="2" id="KW-0472">Membrane</keyword>
<dbReference type="Pfam" id="PF12796">
    <property type="entry name" value="Ank_2"/>
    <property type="match status" value="2"/>
</dbReference>
<dbReference type="Gene3D" id="1.25.40.20">
    <property type="entry name" value="Ankyrin repeat-containing domain"/>
    <property type="match status" value="2"/>
</dbReference>
<feature type="transmembrane region" description="Helical" evidence="2">
    <location>
        <begin position="752"/>
        <end position="776"/>
    </location>
</feature>
<dbReference type="InterPro" id="IPR026961">
    <property type="entry name" value="PGG_dom"/>
</dbReference>
<evidence type="ECO:0000313" key="5">
    <source>
        <dbReference type="Proteomes" id="UP000245207"/>
    </source>
</evidence>
<dbReference type="PANTHER" id="PTHR24177">
    <property type="entry name" value="CASKIN"/>
    <property type="match status" value="1"/>
</dbReference>
<organism evidence="4 5">
    <name type="scientific">Artemisia annua</name>
    <name type="common">Sweet wormwood</name>
    <dbReference type="NCBI Taxonomy" id="35608"/>
    <lineage>
        <taxon>Eukaryota</taxon>
        <taxon>Viridiplantae</taxon>
        <taxon>Streptophyta</taxon>
        <taxon>Embryophyta</taxon>
        <taxon>Tracheophyta</taxon>
        <taxon>Spermatophyta</taxon>
        <taxon>Magnoliopsida</taxon>
        <taxon>eudicotyledons</taxon>
        <taxon>Gunneridae</taxon>
        <taxon>Pentapetalae</taxon>
        <taxon>asterids</taxon>
        <taxon>campanulids</taxon>
        <taxon>Asterales</taxon>
        <taxon>Asteraceae</taxon>
        <taxon>Asteroideae</taxon>
        <taxon>Anthemideae</taxon>
        <taxon>Artemisiinae</taxon>
        <taxon>Artemisia</taxon>
    </lineage>
</organism>
<keyword evidence="2" id="KW-1133">Transmembrane helix</keyword>
<name>A0A2U1Q8W5_ARTAN</name>
<dbReference type="EMBL" id="PKPP01000316">
    <property type="protein sequence ID" value="PWA94413.1"/>
    <property type="molecule type" value="Genomic_DNA"/>
</dbReference>
<protein>
    <submittedName>
        <fullName evidence="4">Ankyrin repeat-containing protein</fullName>
    </submittedName>
</protein>
<comment type="caution">
    <text evidence="4">The sequence shown here is derived from an EMBL/GenBank/DDBJ whole genome shotgun (WGS) entry which is preliminary data.</text>
</comment>
<dbReference type="GO" id="GO:0016020">
    <property type="term" value="C:membrane"/>
    <property type="evidence" value="ECO:0007669"/>
    <property type="project" value="TreeGrafter"/>
</dbReference>
<dbReference type="OrthoDB" id="1921232at2759"/>
<dbReference type="PANTHER" id="PTHR24177:SF383">
    <property type="entry name" value="ANKYRIN REPEAT-CONTAINING DOMAIN, PGG DOMAIN, ANKYRIN REPEAT-CONTAINING DOMAIN SUPERFAMILY"/>
    <property type="match status" value="1"/>
</dbReference>
<proteinExistence type="predicted"/>
<dbReference type="InterPro" id="IPR002110">
    <property type="entry name" value="Ankyrin_rpt"/>
</dbReference>
<dbReference type="SUPFAM" id="SSF48403">
    <property type="entry name" value="Ankyrin repeat"/>
    <property type="match status" value="2"/>
</dbReference>
<sequence>MNPVSRNSTSIDEVIPISKVHLVDIPSASRTPSAQALPLNLPCRDLLDVSRNSTSIDEVIPISKVHLVDIPSASRTPSAQALPLNLPCRDLLDERRREEYIEICLPLYLASREGDWKTAKDILDKHKELVRFSITKNCETALHVAVSRRKTEFVKNLASLMEKEDLELQENSSYTALCIAVSTGDVEMVNILLEKNKALIDIPTSLGMMPLHMAASSGKSKKMVELLYENSQSLEGDLWTPESRSCFLLACAETDYFERRREEYIEICLPLYLASREGDWKTAKDILDKHKELVRFSITKNCETALHVAVSRRKTEFVKNLASLMEKEDLELQENSSYTALCIAVSTGDVEMVNILLEKNKAFIDIPTSLGMMPLHMAASSGKSKKMVELLYENSQSLEGDLWTPESRSCFLLACAETDYFDVALKVLEDHPEQLALSGWGVLKVLAQKRQAFDRYPTKSSELAAYQFHQIIPFRRYHLSQSRLLDKRPALQLLRSMLKNIAKLPWSEVYDLMRGPADPINKENEVGNIVFIVEIIRQYPELLNDVNDVKQSIFHVAISHRHVELYGLLNEIGSAIKDRIITLEDENGNNMLHLVGIFTESAKSNYCNDFSRGPAQQMQQELLWFEEVERMLPLPLRKKKNAAGMTPHEEFNKHHKDLDSECMNWIKDSISQLIVVAALEATISFTSTITFPGGYNQENGYPVFCRKIIFPFFITFNSIAFASASVSMVYALSIITLRYAEDDFFKILPRNLIIAAASLIVCILASAMAFMFNLFLLYQYTSPLESELPIGMIVIVTLFVSSGLIRDNVTCMYNTYNCPRVWKRNLRYERDSMPSTRSSEQVLFQNI</sequence>
<reference evidence="4 5" key="1">
    <citation type="journal article" date="2018" name="Mol. Plant">
        <title>The genome of Artemisia annua provides insight into the evolution of Asteraceae family and artemisinin biosynthesis.</title>
        <authorList>
            <person name="Shen Q."/>
            <person name="Zhang L."/>
            <person name="Liao Z."/>
            <person name="Wang S."/>
            <person name="Yan T."/>
            <person name="Shi P."/>
            <person name="Liu M."/>
            <person name="Fu X."/>
            <person name="Pan Q."/>
            <person name="Wang Y."/>
            <person name="Lv Z."/>
            <person name="Lu X."/>
            <person name="Zhang F."/>
            <person name="Jiang W."/>
            <person name="Ma Y."/>
            <person name="Chen M."/>
            <person name="Hao X."/>
            <person name="Li L."/>
            <person name="Tang Y."/>
            <person name="Lv G."/>
            <person name="Zhou Y."/>
            <person name="Sun X."/>
            <person name="Brodelius P.E."/>
            <person name="Rose J.K.C."/>
            <person name="Tang K."/>
        </authorList>
    </citation>
    <scope>NUCLEOTIDE SEQUENCE [LARGE SCALE GENOMIC DNA]</scope>
    <source>
        <strain evidence="5">cv. Huhao1</strain>
        <tissue evidence="4">Leaf</tissue>
    </source>
</reference>
<keyword evidence="5" id="KW-1185">Reference proteome</keyword>
<gene>
    <name evidence="4" type="ORF">CTI12_AA061970</name>
</gene>
<evidence type="ECO:0000256" key="2">
    <source>
        <dbReference type="SAM" id="Phobius"/>
    </source>
</evidence>
<dbReference type="AlphaFoldDB" id="A0A2U1Q8W5"/>
<feature type="repeat" description="ANK" evidence="1">
    <location>
        <begin position="206"/>
        <end position="235"/>
    </location>
</feature>
<dbReference type="PROSITE" id="PS50088">
    <property type="entry name" value="ANK_REPEAT"/>
    <property type="match status" value="2"/>
</dbReference>
<dbReference type="Proteomes" id="UP000245207">
    <property type="component" value="Unassembled WGS sequence"/>
</dbReference>
<dbReference type="InterPro" id="IPR036770">
    <property type="entry name" value="Ankyrin_rpt-contain_sf"/>
</dbReference>
<evidence type="ECO:0000259" key="3">
    <source>
        <dbReference type="Pfam" id="PF13962"/>
    </source>
</evidence>